<comment type="caution">
    <text evidence="5">The sequence shown here is derived from an EMBL/GenBank/DDBJ whole genome shotgun (WGS) entry which is preliminary data.</text>
</comment>
<dbReference type="InterPro" id="IPR006619">
    <property type="entry name" value="PGRP_domain_met/bac"/>
</dbReference>
<reference evidence="6" key="2">
    <citation type="journal article" date="2019" name="MicrobiologyOpen">
        <title>High-quality draft genome sequence of Gaiella occulta isolated from a 150 meter deep mineral water borehole and comparison with the genome sequences of other deep-branching lineages of the phylum Actinobacteria.</title>
        <authorList>
            <person name="Severino R."/>
            <person name="Froufe H.J.C."/>
            <person name="Barroso C."/>
            <person name="Albuquerque L."/>
            <person name="Lobo-da-Cunha A."/>
            <person name="da Costa M.S."/>
            <person name="Egas C."/>
        </authorList>
    </citation>
    <scope>NUCLEOTIDE SEQUENCE [LARGE SCALE GENOMIC DNA]</scope>
    <source>
        <strain evidence="6">F2-233</strain>
    </source>
</reference>
<accession>A0A7M2YVB7</accession>
<keyword evidence="2" id="KW-0732">Signal</keyword>
<dbReference type="CDD" id="cd06583">
    <property type="entry name" value="PGRP"/>
    <property type="match status" value="1"/>
</dbReference>
<dbReference type="PANTHER" id="PTHR11022">
    <property type="entry name" value="PEPTIDOGLYCAN RECOGNITION PROTEIN"/>
    <property type="match status" value="1"/>
</dbReference>
<evidence type="ECO:0000256" key="1">
    <source>
        <dbReference type="ARBA" id="ARBA00007553"/>
    </source>
</evidence>
<feature type="domain" description="Peptidoglycan recognition protein family" evidence="4">
    <location>
        <begin position="149"/>
        <end position="297"/>
    </location>
</feature>
<feature type="chain" id="PRO_5038556473" evidence="2">
    <location>
        <begin position="25"/>
        <end position="703"/>
    </location>
</feature>
<dbReference type="SUPFAM" id="SSF55846">
    <property type="entry name" value="N-acetylmuramoyl-L-alanine amidase-like"/>
    <property type="match status" value="1"/>
</dbReference>
<proteinExistence type="inferred from homology"/>
<evidence type="ECO:0000313" key="6">
    <source>
        <dbReference type="Proteomes" id="UP000254134"/>
    </source>
</evidence>
<dbReference type="PANTHER" id="PTHR11022:SF41">
    <property type="entry name" value="PEPTIDOGLYCAN-RECOGNITION PROTEIN LC-RELATED"/>
    <property type="match status" value="1"/>
</dbReference>
<dbReference type="EMBL" id="QQZY01000005">
    <property type="protein sequence ID" value="RDI74073.1"/>
    <property type="molecule type" value="Genomic_DNA"/>
</dbReference>
<dbReference type="RefSeq" id="WP_181813589.1">
    <property type="nucleotide sequence ID" value="NZ_QQZY01000005.1"/>
</dbReference>
<dbReference type="GO" id="GO:0008745">
    <property type="term" value="F:N-acetylmuramoyl-L-alanine amidase activity"/>
    <property type="evidence" value="ECO:0007669"/>
    <property type="project" value="InterPro"/>
</dbReference>
<dbReference type="AlphaFoldDB" id="A0A7M2YVB7"/>
<dbReference type="InterPro" id="IPR036505">
    <property type="entry name" value="Amidase/PGRP_sf"/>
</dbReference>
<evidence type="ECO:0000313" key="5">
    <source>
        <dbReference type="EMBL" id="RDI74073.1"/>
    </source>
</evidence>
<dbReference type="SMART" id="SM00644">
    <property type="entry name" value="Ami_2"/>
    <property type="match status" value="1"/>
</dbReference>
<organism evidence="5 6">
    <name type="scientific">Gaiella occulta</name>
    <dbReference type="NCBI Taxonomy" id="1002870"/>
    <lineage>
        <taxon>Bacteria</taxon>
        <taxon>Bacillati</taxon>
        <taxon>Actinomycetota</taxon>
        <taxon>Thermoleophilia</taxon>
        <taxon>Gaiellales</taxon>
        <taxon>Gaiellaceae</taxon>
        <taxon>Gaiella</taxon>
    </lineage>
</organism>
<dbReference type="Pfam" id="PF01510">
    <property type="entry name" value="Amidase_2"/>
    <property type="match status" value="1"/>
</dbReference>
<dbReference type="GO" id="GO:0009253">
    <property type="term" value="P:peptidoglycan catabolic process"/>
    <property type="evidence" value="ECO:0007669"/>
    <property type="project" value="InterPro"/>
</dbReference>
<name>A0A7M2YVB7_9ACTN</name>
<evidence type="ECO:0000259" key="4">
    <source>
        <dbReference type="SMART" id="SM00701"/>
    </source>
</evidence>
<gene>
    <name evidence="5" type="ORF">Gocc_2170</name>
</gene>
<keyword evidence="6" id="KW-1185">Reference proteome</keyword>
<evidence type="ECO:0000259" key="3">
    <source>
        <dbReference type="SMART" id="SM00644"/>
    </source>
</evidence>
<dbReference type="GO" id="GO:0008270">
    <property type="term" value="F:zinc ion binding"/>
    <property type="evidence" value="ECO:0007669"/>
    <property type="project" value="InterPro"/>
</dbReference>
<comment type="similarity">
    <text evidence="1">Belongs to the N-acetylmuramoyl-L-alanine amidase 2 family.</text>
</comment>
<dbReference type="InterPro" id="IPR002502">
    <property type="entry name" value="Amidase_domain"/>
</dbReference>
<dbReference type="Proteomes" id="UP000254134">
    <property type="component" value="Unassembled WGS sequence"/>
</dbReference>
<evidence type="ECO:0000256" key="2">
    <source>
        <dbReference type="SAM" id="SignalP"/>
    </source>
</evidence>
<dbReference type="Gene3D" id="2.60.40.4070">
    <property type="match status" value="2"/>
</dbReference>
<reference evidence="5 6" key="1">
    <citation type="submission" date="2018-07" db="EMBL/GenBank/DDBJ databases">
        <title>High-quality-draft genome sequence of Gaiella occulta.</title>
        <authorList>
            <person name="Severino R."/>
            <person name="Froufe H.J.C."/>
            <person name="Rainey F.A."/>
            <person name="Barroso C."/>
            <person name="Albuquerque L."/>
            <person name="Lobo-Da-Cunha A."/>
            <person name="Da Costa M.S."/>
            <person name="Egas C."/>
        </authorList>
    </citation>
    <scope>NUCLEOTIDE SEQUENCE [LARGE SCALE GENOMIC DNA]</scope>
    <source>
        <strain evidence="5 6">F2-233</strain>
    </source>
</reference>
<dbReference type="Gene3D" id="3.40.80.10">
    <property type="entry name" value="Peptidoglycan recognition protein-like"/>
    <property type="match status" value="1"/>
</dbReference>
<feature type="signal peptide" evidence="2">
    <location>
        <begin position="1"/>
        <end position="24"/>
    </location>
</feature>
<sequence>MKTVVTSIIAVTLAALALPAAASAGLASLVTRDVPLHGERLPAAAAPTRFDLVGLRWRGSGTVSFQVRSVAGRWGAWLPAAPEAEDLPDARSAEARAARGWQLGNPTWVGPSTAIRYRTRGTVTALRASFVRSPELRVPLRTLSIAGAPPIVPRSGWGADESIRHGEPEYASAVRYAIVHHTAGTNSYSPAEAAAIMRGIELYHVKANGWNDIGYNFLVDRYGTVYEGRYGGIDRNVVAAHAKGFNTGSVGVAVIGTFSDADVTPAAESALTRLLAWRLDLAHVDPLSTTTVVSGGSERFPVGVPVLLRAVSGHRDTGLTVCPGNKLYARLDQIAAATQAIGLPKIYEPSVTGGIGALVRFRARVSGALPWTVTVTDPAGLGVASGTGVGPSVDWTWDASLAVVSGARWRIAVAGATAASGVLGKVAPGGAALAVTGLAADPETISPNGDGQLETSTITYTTTADASVTVSLLDAAGRQVAELAPAAPQPPGEHALVFDGLGQPDGVYTIAVTAIGADGTVVTQQTPVTITRTLGEAAVRPAVFTPNGDGSGDELQVRFQLAAAASVRVRVLREGKWVATPFSGPLAAGPQLISWDGSKRIGRARDGSYTAVVEATDAIGTTAIALPFVTDAHPPLLRLLAGRPARLWVSEAATVTVRVNGAARVLQATAAGPLPLAGIKRVRSLVAVGRDVAGNRTVLRFAR</sequence>
<dbReference type="SMART" id="SM00701">
    <property type="entry name" value="PGRP"/>
    <property type="match status" value="1"/>
</dbReference>
<dbReference type="InterPro" id="IPR015510">
    <property type="entry name" value="PGRP"/>
</dbReference>
<protein>
    <submittedName>
        <fullName evidence="5">N-acetylmuramoyl-L-alanine amidase</fullName>
    </submittedName>
</protein>
<feature type="domain" description="N-acetylmuramoyl-L-alanine amidase" evidence="3">
    <location>
        <begin position="163"/>
        <end position="324"/>
    </location>
</feature>